<name>A0ABV5R8M5_9ACTN</name>
<organism evidence="3 4">
    <name type="scientific">Streptomyces yanii</name>
    <dbReference type="NCBI Taxonomy" id="78510"/>
    <lineage>
        <taxon>Bacteria</taxon>
        <taxon>Bacillati</taxon>
        <taxon>Actinomycetota</taxon>
        <taxon>Actinomycetes</taxon>
        <taxon>Kitasatosporales</taxon>
        <taxon>Streptomycetaceae</taxon>
        <taxon>Streptomyces</taxon>
    </lineage>
</organism>
<dbReference type="RefSeq" id="WP_345519894.1">
    <property type="nucleotide sequence ID" value="NZ_BAAAXD010000055.1"/>
</dbReference>
<accession>A0ABV5R8M5</accession>
<dbReference type="Pfam" id="PF13565">
    <property type="entry name" value="HTH_32"/>
    <property type="match status" value="1"/>
</dbReference>
<dbReference type="InterPro" id="IPR047655">
    <property type="entry name" value="Transpos_IS630-like"/>
</dbReference>
<evidence type="ECO:0000313" key="4">
    <source>
        <dbReference type="Proteomes" id="UP001589710"/>
    </source>
</evidence>
<protein>
    <submittedName>
        <fullName evidence="3">IS630 family transposase</fullName>
    </submittedName>
</protein>
<evidence type="ECO:0000313" key="3">
    <source>
        <dbReference type="EMBL" id="MFB9574196.1"/>
    </source>
</evidence>
<keyword evidence="4" id="KW-1185">Reference proteome</keyword>
<reference evidence="3 4" key="1">
    <citation type="submission" date="2024-09" db="EMBL/GenBank/DDBJ databases">
        <authorList>
            <person name="Sun Q."/>
            <person name="Mori K."/>
        </authorList>
    </citation>
    <scope>NUCLEOTIDE SEQUENCE [LARGE SCALE GENOMIC DNA]</scope>
    <source>
        <strain evidence="3 4">JCM 3331</strain>
    </source>
</reference>
<dbReference type="SUPFAM" id="SSF46689">
    <property type="entry name" value="Homeodomain-like"/>
    <property type="match status" value="1"/>
</dbReference>
<evidence type="ECO:0000256" key="1">
    <source>
        <dbReference type="SAM" id="MobiDB-lite"/>
    </source>
</evidence>
<gene>
    <name evidence="3" type="ORF">ACFFTL_18280</name>
</gene>
<dbReference type="EMBL" id="JBHMCG010000079">
    <property type="protein sequence ID" value="MFB9574196.1"/>
    <property type="molecule type" value="Genomic_DNA"/>
</dbReference>
<dbReference type="InterPro" id="IPR038717">
    <property type="entry name" value="Tc1-like_DDE_dom"/>
</dbReference>
<evidence type="ECO:0000259" key="2">
    <source>
        <dbReference type="Pfam" id="PF13358"/>
    </source>
</evidence>
<comment type="caution">
    <text evidence="3">The sequence shown here is derived from an EMBL/GenBank/DDBJ whole genome shotgun (WGS) entry which is preliminary data.</text>
</comment>
<feature type="region of interest" description="Disordered" evidence="1">
    <location>
        <begin position="205"/>
        <end position="227"/>
    </location>
</feature>
<dbReference type="Proteomes" id="UP001589710">
    <property type="component" value="Unassembled WGS sequence"/>
</dbReference>
<feature type="compositionally biased region" description="Basic and acidic residues" evidence="1">
    <location>
        <begin position="213"/>
        <end position="223"/>
    </location>
</feature>
<dbReference type="InterPro" id="IPR009057">
    <property type="entry name" value="Homeodomain-like_sf"/>
</dbReference>
<proteinExistence type="predicted"/>
<feature type="domain" description="Tc1-like transposase DDE" evidence="2">
    <location>
        <begin position="190"/>
        <end position="337"/>
    </location>
</feature>
<dbReference type="NCBIfam" id="NF033545">
    <property type="entry name" value="transpos_IS630"/>
    <property type="match status" value="1"/>
</dbReference>
<dbReference type="Pfam" id="PF13358">
    <property type="entry name" value="DDE_3"/>
    <property type="match status" value="1"/>
</dbReference>
<sequence length="377" mass="43484">MAERVRVREIDDDEGRRLLRIIRRGTGSVVTWRRAQMVLLSAQGMPVAKIAEVSFTSDDRARDVIHNFNADGFDSLYPKYSGGRPKTFTLPERREIKKIAKSRPTEHDLPFSTWSLSKLADFLVAEGVVDDISHEGLRILLREEGVSFQRLKTWKTSRDPDYAAKKARVEHLYAIADGEVIPEDGEPEVIFCMDEFGPLNLMPHPGRQWAEQGGKHKNPDREPRRRRRATCNRYGGVRHLFAALDLSKDKLYGHIKPVKRRTQFLEFCRYLRSLYPADIRIAIVADNFSPHLTTKRCQRVGTWADANNVEIAHTPTNSSWLNRIEAQFTALRYFTLDGTDHADHKTQGSMIRRYIIWRNRHAEDQRLQALVDRANVA</sequence>